<proteinExistence type="predicted"/>
<gene>
    <name evidence="2" type="ORF">QT711_15170</name>
</gene>
<name>A0ABU4GC14_9BACL</name>
<evidence type="ECO:0000313" key="3">
    <source>
        <dbReference type="Proteomes" id="UP001282284"/>
    </source>
</evidence>
<organism evidence="2 3">
    <name type="scientific">Sporosarcina saromensis</name>
    <dbReference type="NCBI Taxonomy" id="359365"/>
    <lineage>
        <taxon>Bacteria</taxon>
        <taxon>Bacillati</taxon>
        <taxon>Bacillota</taxon>
        <taxon>Bacilli</taxon>
        <taxon>Bacillales</taxon>
        <taxon>Caryophanaceae</taxon>
        <taxon>Sporosarcina</taxon>
    </lineage>
</organism>
<dbReference type="Proteomes" id="UP001282284">
    <property type="component" value="Unassembled WGS sequence"/>
</dbReference>
<comment type="caution">
    <text evidence="2">The sequence shown here is derived from an EMBL/GenBank/DDBJ whole genome shotgun (WGS) entry which is preliminary data.</text>
</comment>
<sequence>MLRYFLNDRFHLLSYAFKLRNQLLSGYSIWSVATFSVLFGRMKANNAMTPTHKPINEHAIKNGHKLMKLIEIKNAA</sequence>
<feature type="transmembrane region" description="Helical" evidence="1">
    <location>
        <begin position="20"/>
        <end position="39"/>
    </location>
</feature>
<protein>
    <submittedName>
        <fullName evidence="2">Uncharacterized protein</fullName>
    </submittedName>
</protein>
<evidence type="ECO:0000313" key="2">
    <source>
        <dbReference type="EMBL" id="MDW0114538.1"/>
    </source>
</evidence>
<keyword evidence="1" id="KW-0472">Membrane</keyword>
<keyword evidence="3" id="KW-1185">Reference proteome</keyword>
<reference evidence="2 3" key="1">
    <citation type="submission" date="2023-06" db="EMBL/GenBank/DDBJ databases">
        <title>Sporosarcina sp. nov., isolated from Korean traditional fermented seafood 'Jeotgal'.</title>
        <authorList>
            <person name="Yang A.I."/>
            <person name="Shin N.-R."/>
        </authorList>
    </citation>
    <scope>NUCLEOTIDE SEQUENCE [LARGE SCALE GENOMIC DNA]</scope>
    <source>
        <strain evidence="2 3">KCTC13119</strain>
    </source>
</reference>
<keyword evidence="1" id="KW-1133">Transmembrane helix</keyword>
<accession>A0ABU4GC14</accession>
<evidence type="ECO:0000256" key="1">
    <source>
        <dbReference type="SAM" id="Phobius"/>
    </source>
</evidence>
<keyword evidence="1" id="KW-0812">Transmembrane</keyword>
<dbReference type="EMBL" id="JAUBDI010000018">
    <property type="protein sequence ID" value="MDW0114538.1"/>
    <property type="molecule type" value="Genomic_DNA"/>
</dbReference>